<proteinExistence type="predicted"/>
<dbReference type="EMBL" id="CAXAMN010001747">
    <property type="protein sequence ID" value="CAK8996015.1"/>
    <property type="molecule type" value="Genomic_DNA"/>
</dbReference>
<reference evidence="2 3" key="1">
    <citation type="submission" date="2024-02" db="EMBL/GenBank/DDBJ databases">
        <authorList>
            <person name="Chen Y."/>
            <person name="Shah S."/>
            <person name="Dougan E. K."/>
            <person name="Thang M."/>
            <person name="Chan C."/>
        </authorList>
    </citation>
    <scope>NUCLEOTIDE SEQUENCE [LARGE SCALE GENOMIC DNA]</scope>
</reference>
<protein>
    <submittedName>
        <fullName evidence="2">Uncharacterized protein</fullName>
    </submittedName>
</protein>
<accession>A0ABP0I0C6</accession>
<dbReference type="Proteomes" id="UP001642484">
    <property type="component" value="Unassembled WGS sequence"/>
</dbReference>
<sequence length="110" mass="12416">MDALERGHGDREETAETQPVVRQSFYSGPYSIFSRSRRPREDSENAKLNRRLSMSAAAKDVLNVCIMHHSEFDTVNFVTAFHRMAKVPDGKAATGDPMFLEVVSQLIDRS</sequence>
<feature type="region of interest" description="Disordered" evidence="1">
    <location>
        <begin position="1"/>
        <end position="22"/>
    </location>
</feature>
<keyword evidence="3" id="KW-1185">Reference proteome</keyword>
<feature type="compositionally biased region" description="Basic and acidic residues" evidence="1">
    <location>
        <begin position="1"/>
        <end position="14"/>
    </location>
</feature>
<evidence type="ECO:0000313" key="2">
    <source>
        <dbReference type="EMBL" id="CAK8996015.1"/>
    </source>
</evidence>
<evidence type="ECO:0000256" key="1">
    <source>
        <dbReference type="SAM" id="MobiDB-lite"/>
    </source>
</evidence>
<name>A0ABP0I0C6_9DINO</name>
<organism evidence="2 3">
    <name type="scientific">Durusdinium trenchii</name>
    <dbReference type="NCBI Taxonomy" id="1381693"/>
    <lineage>
        <taxon>Eukaryota</taxon>
        <taxon>Sar</taxon>
        <taxon>Alveolata</taxon>
        <taxon>Dinophyceae</taxon>
        <taxon>Suessiales</taxon>
        <taxon>Symbiodiniaceae</taxon>
        <taxon>Durusdinium</taxon>
    </lineage>
</organism>
<evidence type="ECO:0000313" key="3">
    <source>
        <dbReference type="Proteomes" id="UP001642484"/>
    </source>
</evidence>
<gene>
    <name evidence="2" type="ORF">CCMP2556_LOCUS4283</name>
</gene>
<comment type="caution">
    <text evidence="2">The sequence shown here is derived from an EMBL/GenBank/DDBJ whole genome shotgun (WGS) entry which is preliminary data.</text>
</comment>